<comment type="caution">
    <text evidence="1">The sequence shown here is derived from an EMBL/GenBank/DDBJ whole genome shotgun (WGS) entry which is preliminary data.</text>
</comment>
<reference evidence="1 2" key="1">
    <citation type="journal article" date="2016" name="Front. Microbiol.">
        <title>Single-Cell (Meta-)Genomics of a Dimorphic Candidatus Thiomargarita nelsonii Reveals Genomic Plasticity.</title>
        <authorList>
            <person name="Flood B.E."/>
            <person name="Fliss P."/>
            <person name="Jones D.S."/>
            <person name="Dick G.J."/>
            <person name="Jain S."/>
            <person name="Kaster A.K."/>
            <person name="Winkel M."/>
            <person name="Mussmann M."/>
            <person name="Bailey J."/>
        </authorList>
    </citation>
    <scope>NUCLEOTIDE SEQUENCE [LARGE SCALE GENOMIC DNA]</scope>
    <source>
        <strain evidence="1">Hydrate Ridge</strain>
    </source>
</reference>
<dbReference type="AlphaFoldDB" id="A0A0A6PGU1"/>
<proteinExistence type="predicted"/>
<dbReference type="EMBL" id="JSZA02000373">
    <property type="protein sequence ID" value="KHD09667.1"/>
    <property type="molecule type" value="Genomic_DNA"/>
</dbReference>
<organism evidence="1 2">
    <name type="scientific">Candidatus Thiomargarita nelsonii</name>
    <dbReference type="NCBI Taxonomy" id="1003181"/>
    <lineage>
        <taxon>Bacteria</taxon>
        <taxon>Pseudomonadati</taxon>
        <taxon>Pseudomonadota</taxon>
        <taxon>Gammaproteobacteria</taxon>
        <taxon>Thiotrichales</taxon>
        <taxon>Thiotrichaceae</taxon>
        <taxon>Thiomargarita</taxon>
    </lineage>
</organism>
<gene>
    <name evidence="1" type="ORF">PN36_33865</name>
</gene>
<keyword evidence="2" id="KW-1185">Reference proteome</keyword>
<dbReference type="Proteomes" id="UP000030428">
    <property type="component" value="Unassembled WGS sequence"/>
</dbReference>
<evidence type="ECO:0000313" key="1">
    <source>
        <dbReference type="EMBL" id="KHD09667.1"/>
    </source>
</evidence>
<sequence>MFNIRQEQIETMLMHDEEKFIDFVVKHVQQECPDDVRDIDPVSLREMVTNGLTRARSYDLEKPQDLTAFVAIMFDISPNFDEQPDIQRALRDKSVPIEQRFNTMIECVHDKAWEEAETNKNYDAWFQELKNQGDWNG</sequence>
<evidence type="ECO:0000313" key="2">
    <source>
        <dbReference type="Proteomes" id="UP000030428"/>
    </source>
</evidence>
<name>A0A0A6PGU1_9GAMM</name>
<accession>A0A0A6PGU1</accession>
<protein>
    <submittedName>
        <fullName evidence="1">Uncharacterized protein</fullName>
    </submittedName>
</protein>